<evidence type="ECO:0000313" key="1">
    <source>
        <dbReference type="EMBL" id="KAA8895104.1"/>
    </source>
</evidence>
<sequence length="343" mass="38351">MSAPIRCRPAPAFGSFDIPPDSETVRSEQFIQFELYARSFGIQVPPLKFVVPGDNRIYFIPSEYLKTYGDMKMAVADKLQIDVDGVLDMSLEPIQPSDWNIVSRSWPYCLGKFTVVGQPMFSDPVLTVVWKSKSLAIKIWLPCPRRITVGELLGIVQGYLGQLMDSPLDLPLVPRLTSSELCKLRIEDGSPSDLVDFVRKKGCAECVQQPTVFVGIVGIDEAVTHSHSTEGMEPQMVYVVVQNLWMMVPSRVQPRPDLVVPASLSVSQVKAMIEQEFWETLGLGEEEDRAGVLLRHNMVSAAPEGRWDEIADQDLTAVGTMRMAVRSVLTYYRRRPVTVLCDA</sequence>
<evidence type="ECO:0000313" key="2">
    <source>
        <dbReference type="Proteomes" id="UP000326924"/>
    </source>
</evidence>
<dbReference type="EMBL" id="VXIS01000288">
    <property type="protein sequence ID" value="KAA8895104.1"/>
    <property type="molecule type" value="Genomic_DNA"/>
</dbReference>
<dbReference type="InParanoid" id="A0A5J5EIN4"/>
<keyword evidence="2" id="KW-1185">Reference proteome</keyword>
<name>A0A5J5EIN4_9PEZI</name>
<reference evidence="1 2" key="1">
    <citation type="submission" date="2019-09" db="EMBL/GenBank/DDBJ databases">
        <title>Draft genome of the ectomycorrhizal ascomycete Sphaerosporella brunnea.</title>
        <authorList>
            <consortium name="DOE Joint Genome Institute"/>
            <person name="Benucci G.M."/>
            <person name="Marozzi G."/>
            <person name="Antonielli L."/>
            <person name="Sanchez S."/>
            <person name="Marco P."/>
            <person name="Wang X."/>
            <person name="Falini L.B."/>
            <person name="Barry K."/>
            <person name="Haridas S."/>
            <person name="Lipzen A."/>
            <person name="Labutti K."/>
            <person name="Grigoriev I.V."/>
            <person name="Murat C."/>
            <person name="Martin F."/>
            <person name="Albertini E."/>
            <person name="Donnini D."/>
            <person name="Bonito G."/>
        </authorList>
    </citation>
    <scope>NUCLEOTIDE SEQUENCE [LARGE SCALE GENOMIC DNA]</scope>
    <source>
        <strain evidence="1 2">Sb_GMNB300</strain>
    </source>
</reference>
<comment type="caution">
    <text evidence="1">The sequence shown here is derived from an EMBL/GenBank/DDBJ whole genome shotgun (WGS) entry which is preliminary data.</text>
</comment>
<gene>
    <name evidence="1" type="ORF">FN846DRAFT_912149</name>
</gene>
<accession>A0A5J5EIN4</accession>
<dbReference type="AlphaFoldDB" id="A0A5J5EIN4"/>
<organism evidence="1 2">
    <name type="scientific">Sphaerosporella brunnea</name>
    <dbReference type="NCBI Taxonomy" id="1250544"/>
    <lineage>
        <taxon>Eukaryota</taxon>
        <taxon>Fungi</taxon>
        <taxon>Dikarya</taxon>
        <taxon>Ascomycota</taxon>
        <taxon>Pezizomycotina</taxon>
        <taxon>Pezizomycetes</taxon>
        <taxon>Pezizales</taxon>
        <taxon>Pyronemataceae</taxon>
        <taxon>Sphaerosporella</taxon>
    </lineage>
</organism>
<dbReference type="Proteomes" id="UP000326924">
    <property type="component" value="Unassembled WGS sequence"/>
</dbReference>
<proteinExistence type="predicted"/>
<protein>
    <submittedName>
        <fullName evidence="1">Uncharacterized protein</fullName>
    </submittedName>
</protein>